<evidence type="ECO:0000256" key="2">
    <source>
        <dbReference type="ARBA" id="ARBA00004259"/>
    </source>
</evidence>
<keyword evidence="9" id="KW-0132">Cell division</keyword>
<dbReference type="OrthoDB" id="29853at2759"/>
<evidence type="ECO:0000313" key="20">
    <source>
        <dbReference type="Proteomes" id="UP000728032"/>
    </source>
</evidence>
<feature type="compositionally biased region" description="Gly residues" evidence="18">
    <location>
        <begin position="226"/>
        <end position="239"/>
    </location>
</feature>
<reference evidence="19" key="1">
    <citation type="submission" date="2020-11" db="EMBL/GenBank/DDBJ databases">
        <authorList>
            <person name="Tran Van P."/>
        </authorList>
    </citation>
    <scope>NUCLEOTIDE SEQUENCE</scope>
</reference>
<dbReference type="InterPro" id="IPR005061">
    <property type="entry name" value="Ist1"/>
</dbReference>
<proteinExistence type="inferred from homology"/>
<name>A0A7R9QJ71_9ACAR</name>
<dbReference type="InterPro" id="IPR042277">
    <property type="entry name" value="IST1-like"/>
</dbReference>
<feature type="compositionally biased region" description="Pro residues" evidence="18">
    <location>
        <begin position="243"/>
        <end position="256"/>
    </location>
</feature>
<evidence type="ECO:0000256" key="1">
    <source>
        <dbReference type="ARBA" id="ARBA00004214"/>
    </source>
</evidence>
<protein>
    <recommendedName>
        <fullName evidence="6">IST1 homolog</fullName>
    </recommendedName>
    <alternativeName>
        <fullName evidence="14">Charged multivesicular body protein 8</fullName>
    </alternativeName>
</protein>
<dbReference type="Pfam" id="PF03398">
    <property type="entry name" value="Ist1"/>
    <property type="match status" value="1"/>
</dbReference>
<evidence type="ECO:0000256" key="3">
    <source>
        <dbReference type="ARBA" id="ARBA00004300"/>
    </source>
</evidence>
<evidence type="ECO:0000256" key="9">
    <source>
        <dbReference type="ARBA" id="ARBA00022618"/>
    </source>
</evidence>
<evidence type="ECO:0000256" key="13">
    <source>
        <dbReference type="ARBA" id="ARBA00023329"/>
    </source>
</evidence>
<accession>A0A7R9QJ71</accession>
<dbReference type="GO" id="GO:0051301">
    <property type="term" value="P:cell division"/>
    <property type="evidence" value="ECO:0007669"/>
    <property type="project" value="UniProtKB-KW"/>
</dbReference>
<dbReference type="GO" id="GO:0031410">
    <property type="term" value="C:cytoplasmic vesicle"/>
    <property type="evidence" value="ECO:0007669"/>
    <property type="project" value="UniProtKB-SubCell"/>
</dbReference>
<comment type="function">
    <text evidence="15">ESCRT-III-like protein involved in cytokinesis, nuclear envelope reassembly and endosomal tubulation. Is required for efficient abscission during cytokinesis. Involved in recruiting VPS4A and/or VPS4B to the midbody of dividing cells. During late anaphase, involved in nuclear envelope reassembly and mitotic spindle disassembly together with the ESCRT-III complex: IST1 acts by mediating the recruitment of SPAST to the nuclear membrane, leading to microtubule severing. Recruited to the reforming nuclear envelope (NE) during anaphase by LEMD2. Regulates early endosomal tubulation together with the ESCRT-III complex by mediating the recruitment of SPAST.</text>
</comment>
<dbReference type="EMBL" id="CAJPVJ010002542">
    <property type="protein sequence ID" value="CAG2166414.1"/>
    <property type="molecule type" value="Genomic_DNA"/>
</dbReference>
<evidence type="ECO:0000256" key="11">
    <source>
        <dbReference type="ARBA" id="ARBA00023242"/>
    </source>
</evidence>
<dbReference type="EMBL" id="OC917367">
    <property type="protein sequence ID" value="CAD7646848.1"/>
    <property type="molecule type" value="Genomic_DNA"/>
</dbReference>
<evidence type="ECO:0000313" key="19">
    <source>
        <dbReference type="EMBL" id="CAD7646848.1"/>
    </source>
</evidence>
<comment type="similarity">
    <text evidence="5">Belongs to the IST1 family.</text>
</comment>
<dbReference type="GO" id="GO:0015031">
    <property type="term" value="P:protein transport"/>
    <property type="evidence" value="ECO:0007669"/>
    <property type="project" value="InterPro"/>
</dbReference>
<feature type="region of interest" description="Disordered" evidence="18">
    <location>
        <begin position="217"/>
        <end position="352"/>
    </location>
</feature>
<evidence type="ECO:0000256" key="15">
    <source>
        <dbReference type="ARBA" id="ARBA00046124"/>
    </source>
</evidence>
<feature type="compositionally biased region" description="Basic and acidic residues" evidence="18">
    <location>
        <begin position="293"/>
        <end position="302"/>
    </location>
</feature>
<evidence type="ECO:0000256" key="16">
    <source>
        <dbReference type="ARBA" id="ARBA00046920"/>
    </source>
</evidence>
<keyword evidence="17" id="KW-0175">Coiled coil</keyword>
<dbReference type="GO" id="GO:0005813">
    <property type="term" value="C:centrosome"/>
    <property type="evidence" value="ECO:0007669"/>
    <property type="project" value="UniProtKB-SubCell"/>
</dbReference>
<evidence type="ECO:0000256" key="17">
    <source>
        <dbReference type="SAM" id="Coils"/>
    </source>
</evidence>
<keyword evidence="12" id="KW-0131">Cell cycle</keyword>
<gene>
    <name evidence="19" type="ORF">ONB1V03_LOCUS5937</name>
</gene>
<keyword evidence="20" id="KW-1185">Reference proteome</keyword>
<evidence type="ECO:0000256" key="12">
    <source>
        <dbReference type="ARBA" id="ARBA00023306"/>
    </source>
</evidence>
<keyword evidence="8" id="KW-0597">Phosphoprotein</keyword>
<evidence type="ECO:0000256" key="4">
    <source>
        <dbReference type="ARBA" id="ARBA00004541"/>
    </source>
</evidence>
<dbReference type="GO" id="GO:0005635">
    <property type="term" value="C:nuclear envelope"/>
    <property type="evidence" value="ECO:0007669"/>
    <property type="project" value="UniProtKB-SubCell"/>
</dbReference>
<organism evidence="19">
    <name type="scientific">Oppiella nova</name>
    <dbReference type="NCBI Taxonomy" id="334625"/>
    <lineage>
        <taxon>Eukaryota</taxon>
        <taxon>Metazoa</taxon>
        <taxon>Ecdysozoa</taxon>
        <taxon>Arthropoda</taxon>
        <taxon>Chelicerata</taxon>
        <taxon>Arachnida</taxon>
        <taxon>Acari</taxon>
        <taxon>Acariformes</taxon>
        <taxon>Sarcoptiformes</taxon>
        <taxon>Oribatida</taxon>
        <taxon>Brachypylina</taxon>
        <taxon>Oppioidea</taxon>
        <taxon>Oppiidae</taxon>
        <taxon>Oppiella</taxon>
    </lineage>
</organism>
<feature type="compositionally biased region" description="Low complexity" evidence="18">
    <location>
        <begin position="311"/>
        <end position="322"/>
    </location>
</feature>
<keyword evidence="13" id="KW-0968">Cytoplasmic vesicle</keyword>
<dbReference type="PANTHER" id="PTHR12161">
    <property type="entry name" value="IST1 FAMILY MEMBER"/>
    <property type="match status" value="1"/>
</dbReference>
<evidence type="ECO:0000256" key="5">
    <source>
        <dbReference type="ARBA" id="ARBA00005536"/>
    </source>
</evidence>
<keyword evidence="11" id="KW-0539">Nucleus</keyword>
<dbReference type="Gene3D" id="1.20.1260.60">
    <property type="entry name" value="Vacuolar protein sorting-associated protein Ist1"/>
    <property type="match status" value="1"/>
</dbReference>
<evidence type="ECO:0000256" key="18">
    <source>
        <dbReference type="SAM" id="MobiDB-lite"/>
    </source>
</evidence>
<sequence length="365" mass="40207">MVSTGVNYTKLKTNLRLCINRLKLLEKKKTELAQKSRKEIGEYIVTSKYERAKIRVEHIIREDYIVEAMELVEMYCDLLLARFGLIQQMKTLDDGLSEAISSLIWVAPRLQTDVQELKIISDLLTYKYGKPYAQACRENALKTVNEKLMIKMGVQAPPKILVEKYLIEIAKSQNISYEPDADVLRDDEVYCAEEATSGYHHNPDKCLIDLGNSADHRNHGFPPSGPSGGGGGGGMGAYAGGLPPLPSVPPSAPYPVAPNTKPIGFNFNTNTEPSHPSMPSGPPPHYDSVMPSADDKPIDSKPKPVPRGGTPNSKPNPNPNLNDSFPELPSVPTGGLPDIPTDDPKDDGIDFDDLSKRFEDLKKRK</sequence>
<keyword evidence="10" id="KW-0206">Cytoskeleton</keyword>
<evidence type="ECO:0000256" key="14">
    <source>
        <dbReference type="ARBA" id="ARBA00032374"/>
    </source>
</evidence>
<dbReference type="AlphaFoldDB" id="A0A7R9QJ71"/>
<keyword evidence="7" id="KW-0963">Cytoplasm</keyword>
<comment type="subcellular location">
    <subcellularLocation>
        <location evidence="3">Cytoplasm</location>
        <location evidence="3">Cytoskeleton</location>
        <location evidence="3">Microtubule organizing center</location>
        <location evidence="3">Centrosome</location>
    </subcellularLocation>
    <subcellularLocation>
        <location evidence="4">Cytoplasmic vesicle</location>
    </subcellularLocation>
    <subcellularLocation>
        <location evidence="1">Midbody</location>
    </subcellularLocation>
    <subcellularLocation>
        <location evidence="2">Nucleus envelope</location>
    </subcellularLocation>
</comment>
<dbReference type="GO" id="GO:0030496">
    <property type="term" value="C:midbody"/>
    <property type="evidence" value="ECO:0007669"/>
    <property type="project" value="UniProtKB-SubCell"/>
</dbReference>
<evidence type="ECO:0000256" key="8">
    <source>
        <dbReference type="ARBA" id="ARBA00022553"/>
    </source>
</evidence>
<dbReference type="Proteomes" id="UP000728032">
    <property type="component" value="Unassembled WGS sequence"/>
</dbReference>
<feature type="compositionally biased region" description="Basic and acidic residues" evidence="18">
    <location>
        <begin position="342"/>
        <end position="352"/>
    </location>
</feature>
<dbReference type="PANTHER" id="PTHR12161:SF5">
    <property type="entry name" value="IST1 HOMOLOG"/>
    <property type="match status" value="1"/>
</dbReference>
<dbReference type="FunFam" id="1.20.1260.60:FF:000001">
    <property type="entry name" value="IST1 homolog isoform X1"/>
    <property type="match status" value="1"/>
</dbReference>
<evidence type="ECO:0000256" key="10">
    <source>
        <dbReference type="ARBA" id="ARBA00023212"/>
    </source>
</evidence>
<feature type="coiled-coil region" evidence="17">
    <location>
        <begin position="8"/>
        <end position="35"/>
    </location>
</feature>
<comment type="subunit">
    <text evidence="16">Interacts with CHMP1A, CHMP1B, VPS4A and VTA1. Interacts with SPAST, STAMBP, and USP8. May interact with VPS37B. May associate with the ESCRT-I complex. Interacts with MITD1, in competition with VSP4. Interacts with SPART (via MIT domain); leading to the recruitment of SPART to midbodies. Interacts with SPAST.</text>
</comment>
<evidence type="ECO:0000256" key="6">
    <source>
        <dbReference type="ARBA" id="ARBA00014513"/>
    </source>
</evidence>
<evidence type="ECO:0000256" key="7">
    <source>
        <dbReference type="ARBA" id="ARBA00022490"/>
    </source>
</evidence>